<evidence type="ECO:0000259" key="6">
    <source>
        <dbReference type="Pfam" id="PF00881"/>
    </source>
</evidence>
<feature type="domain" description="Nitroreductase" evidence="6">
    <location>
        <begin position="9"/>
        <end position="192"/>
    </location>
</feature>
<protein>
    <submittedName>
        <fullName evidence="7">Nitroreductase family protein</fullName>
    </submittedName>
</protein>
<keyword evidence="8" id="KW-1185">Reference proteome</keyword>
<evidence type="ECO:0000256" key="2">
    <source>
        <dbReference type="ARBA" id="ARBA00007118"/>
    </source>
</evidence>
<proteinExistence type="inferred from homology"/>
<comment type="cofactor">
    <cofactor evidence="1">
        <name>FMN</name>
        <dbReference type="ChEBI" id="CHEBI:58210"/>
    </cofactor>
</comment>
<keyword evidence="5" id="KW-0560">Oxidoreductase</keyword>
<evidence type="ECO:0000256" key="4">
    <source>
        <dbReference type="ARBA" id="ARBA00022643"/>
    </source>
</evidence>
<dbReference type="SUPFAM" id="SSF55469">
    <property type="entry name" value="FMN-dependent nitroreductase-like"/>
    <property type="match status" value="1"/>
</dbReference>
<dbReference type="RefSeq" id="WP_205104245.1">
    <property type="nucleotide sequence ID" value="NZ_JACJJC010000022.1"/>
</dbReference>
<accession>A0ABS2DU50</accession>
<dbReference type="InterPro" id="IPR000415">
    <property type="entry name" value="Nitroreductase-like"/>
</dbReference>
<comment type="caution">
    <text evidence="7">The sequence shown here is derived from an EMBL/GenBank/DDBJ whole genome shotgun (WGS) entry which is preliminary data.</text>
</comment>
<dbReference type="PANTHER" id="PTHR43673:SF2">
    <property type="entry name" value="NITROREDUCTASE"/>
    <property type="match status" value="1"/>
</dbReference>
<evidence type="ECO:0000256" key="5">
    <source>
        <dbReference type="ARBA" id="ARBA00023002"/>
    </source>
</evidence>
<evidence type="ECO:0000313" key="8">
    <source>
        <dbReference type="Proteomes" id="UP000715095"/>
    </source>
</evidence>
<comment type="similarity">
    <text evidence="2">Belongs to the nitroreductase family.</text>
</comment>
<dbReference type="InterPro" id="IPR029479">
    <property type="entry name" value="Nitroreductase"/>
</dbReference>
<evidence type="ECO:0000313" key="7">
    <source>
        <dbReference type="EMBL" id="MBM6704853.1"/>
    </source>
</evidence>
<dbReference type="Proteomes" id="UP000715095">
    <property type="component" value="Unassembled WGS sequence"/>
</dbReference>
<dbReference type="PANTHER" id="PTHR43673">
    <property type="entry name" value="NAD(P)H NITROREDUCTASE YDGI-RELATED"/>
    <property type="match status" value="1"/>
</dbReference>
<name>A0ABS2DU50_9BURK</name>
<reference evidence="7 8" key="1">
    <citation type="journal article" date="2021" name="Sci. Rep.">
        <title>The distribution of antibiotic resistance genes in chicken gut microbiota commensals.</title>
        <authorList>
            <person name="Juricova H."/>
            <person name="Matiasovicova J."/>
            <person name="Kubasova T."/>
            <person name="Cejkova D."/>
            <person name="Rychlik I."/>
        </authorList>
    </citation>
    <scope>NUCLEOTIDE SEQUENCE [LARGE SCALE GENOMIC DNA]</scope>
    <source>
        <strain evidence="7 8">An829</strain>
    </source>
</reference>
<keyword evidence="3" id="KW-0285">Flavoprotein</keyword>
<evidence type="ECO:0000256" key="3">
    <source>
        <dbReference type="ARBA" id="ARBA00022630"/>
    </source>
</evidence>
<dbReference type="EMBL" id="JACJJC010000022">
    <property type="protein sequence ID" value="MBM6704853.1"/>
    <property type="molecule type" value="Genomic_DNA"/>
</dbReference>
<evidence type="ECO:0000256" key="1">
    <source>
        <dbReference type="ARBA" id="ARBA00001917"/>
    </source>
</evidence>
<sequence length="216" mass="23645">MRTMLDIARARYTTKHYDAEKPLEDEKLEALLEVLRLAPSSVNIQPWHFYVIKSEAARAALMPAVKDFNIERVREAAAVIVFAVERGISSDAYLEKLLAQEFADGRYGAGAPVEGLDKLRRTAVRAYCGGPDAGERWASEQAHIALGCLLMAAEGMGVDTTTLGGLYFEKIDEIFGIARANRKSVVAVALGYRAADDANAARPKSRFPREAVTTVL</sequence>
<dbReference type="Gene3D" id="3.40.109.10">
    <property type="entry name" value="NADH Oxidase"/>
    <property type="match status" value="1"/>
</dbReference>
<gene>
    <name evidence="7" type="ORF">H6A60_10215</name>
</gene>
<organism evidence="7 8">
    <name type="scientific">Sutterella massiliensis</name>
    <dbReference type="NCBI Taxonomy" id="1816689"/>
    <lineage>
        <taxon>Bacteria</taxon>
        <taxon>Pseudomonadati</taxon>
        <taxon>Pseudomonadota</taxon>
        <taxon>Betaproteobacteria</taxon>
        <taxon>Burkholderiales</taxon>
        <taxon>Sutterellaceae</taxon>
        <taxon>Sutterella</taxon>
    </lineage>
</organism>
<dbReference type="Pfam" id="PF00881">
    <property type="entry name" value="Nitroreductase"/>
    <property type="match status" value="1"/>
</dbReference>
<keyword evidence="4" id="KW-0288">FMN</keyword>